<feature type="chain" id="PRO_5047047105" description="Polygalacturonase" evidence="10">
    <location>
        <begin position="23"/>
        <end position="394"/>
    </location>
</feature>
<reference evidence="11 12" key="1">
    <citation type="journal article" date="2021" name="bioRxiv">
        <title>Chromosome-scale and haplotype-resolved genome assembly of a tetraploid potato cultivar.</title>
        <authorList>
            <person name="Sun H."/>
            <person name="Jiao W.-B."/>
            <person name="Krause K."/>
            <person name="Campoy J.A."/>
            <person name="Goel M."/>
            <person name="Folz-Donahue K."/>
            <person name="Kukat C."/>
            <person name="Huettel B."/>
            <person name="Schneeberger K."/>
        </authorList>
    </citation>
    <scope>NUCLEOTIDE SEQUENCE [LARGE SCALE GENOMIC DNA]</scope>
    <source>
        <strain evidence="11">SolTubOtavaFocal</strain>
        <tissue evidence="11">Leaves</tissue>
    </source>
</reference>
<evidence type="ECO:0000256" key="9">
    <source>
        <dbReference type="RuleBase" id="RU361169"/>
    </source>
</evidence>
<evidence type="ECO:0000256" key="1">
    <source>
        <dbReference type="ARBA" id="ARBA00004191"/>
    </source>
</evidence>
<dbReference type="PROSITE" id="PS00502">
    <property type="entry name" value="POLYGALACTURONASE"/>
    <property type="match status" value="1"/>
</dbReference>
<comment type="caution">
    <text evidence="11">The sequence shown here is derived from an EMBL/GenBank/DDBJ whole genome shotgun (WGS) entry which is preliminary data.</text>
</comment>
<accession>A0ABQ7UCI3</accession>
<dbReference type="Pfam" id="PF00295">
    <property type="entry name" value="Glyco_hydro_28"/>
    <property type="match status" value="1"/>
</dbReference>
<feature type="signal peptide" evidence="10">
    <location>
        <begin position="1"/>
        <end position="22"/>
    </location>
</feature>
<gene>
    <name evidence="11" type="ORF">KY290_031398</name>
</gene>
<feature type="active site" evidence="8">
    <location>
        <position position="235"/>
    </location>
</feature>
<dbReference type="SMART" id="SM00710">
    <property type="entry name" value="PbH1"/>
    <property type="match status" value="5"/>
</dbReference>
<evidence type="ECO:0000256" key="10">
    <source>
        <dbReference type="SAM" id="SignalP"/>
    </source>
</evidence>
<dbReference type="Gene3D" id="2.160.20.10">
    <property type="entry name" value="Single-stranded right-handed beta-helix, Pectin lyase-like"/>
    <property type="match status" value="1"/>
</dbReference>
<protein>
    <recommendedName>
        <fullName evidence="13">Polygalacturonase</fullName>
    </recommendedName>
</protein>
<keyword evidence="12" id="KW-1185">Reference proteome</keyword>
<evidence type="ECO:0000256" key="6">
    <source>
        <dbReference type="ARBA" id="ARBA00023295"/>
    </source>
</evidence>
<dbReference type="PANTHER" id="PTHR31375">
    <property type="match status" value="1"/>
</dbReference>
<proteinExistence type="inferred from homology"/>
<evidence type="ECO:0000313" key="12">
    <source>
        <dbReference type="Proteomes" id="UP000826656"/>
    </source>
</evidence>
<dbReference type="InterPro" id="IPR011050">
    <property type="entry name" value="Pectin_lyase_fold/virulence"/>
</dbReference>
<dbReference type="SUPFAM" id="SSF51126">
    <property type="entry name" value="Pectin lyase-like"/>
    <property type="match status" value="1"/>
</dbReference>
<keyword evidence="7" id="KW-0961">Cell wall biogenesis/degradation</keyword>
<evidence type="ECO:0000256" key="8">
    <source>
        <dbReference type="PROSITE-ProRule" id="PRU10052"/>
    </source>
</evidence>
<name>A0ABQ7UCI3_SOLTU</name>
<dbReference type="InterPro" id="IPR012334">
    <property type="entry name" value="Pectin_lyas_fold"/>
</dbReference>
<dbReference type="InterPro" id="IPR000743">
    <property type="entry name" value="Glyco_hydro_28"/>
</dbReference>
<evidence type="ECO:0000256" key="2">
    <source>
        <dbReference type="ARBA" id="ARBA00008834"/>
    </source>
</evidence>
<dbReference type="InterPro" id="IPR006626">
    <property type="entry name" value="PbH1"/>
</dbReference>
<evidence type="ECO:0000256" key="4">
    <source>
        <dbReference type="ARBA" id="ARBA00022525"/>
    </source>
</evidence>
<comment type="similarity">
    <text evidence="2 9">Belongs to the glycosyl hydrolase 28 family.</text>
</comment>
<evidence type="ECO:0000256" key="3">
    <source>
        <dbReference type="ARBA" id="ARBA00022512"/>
    </source>
</evidence>
<comment type="subcellular location">
    <subcellularLocation>
        <location evidence="1">Secreted</location>
        <location evidence="1">Cell wall</location>
    </subcellularLocation>
</comment>
<keyword evidence="4" id="KW-0964">Secreted</keyword>
<keyword evidence="6 9" id="KW-0326">Glycosidase</keyword>
<dbReference type="EMBL" id="JAIVGD010000023">
    <property type="protein sequence ID" value="KAH0743405.1"/>
    <property type="molecule type" value="Genomic_DNA"/>
</dbReference>
<keyword evidence="5 9" id="KW-0378">Hydrolase</keyword>
<evidence type="ECO:0000256" key="7">
    <source>
        <dbReference type="ARBA" id="ARBA00023316"/>
    </source>
</evidence>
<evidence type="ECO:0000313" key="11">
    <source>
        <dbReference type="EMBL" id="KAH0743405.1"/>
    </source>
</evidence>
<keyword evidence="3" id="KW-0134">Cell wall</keyword>
<sequence>MASKSCLEIAFIFGLVLVCTNAEGKVFNVLSYGAKADGVTDNSKAFLKAWADACKWNGQAKLLIPLLGVYMVNVVKFIGPCEKSTLTFQIKGIIKAPIDPKSFCNSSWISFQYINDLKIKGGGTLDGQGSFTWGKHQCSSMTLGFSFVNNTVVRDIHSINSKNIHFKVFACENMTFSHVNITAPRDSPNTDGIHISHSTNIHVLDSYIGTGDDCIAMIAGSNNINISGVTCGPGHGISIGSLGNSPNEVVKDIHVKNCTLIATQNGLRIKTWASSNVGNITNITFEDIIMEKVRNPIFIDQHYCPIHHCSKQPSLVQIKDVTFNNIRGSSSSQRAVILDCSALFSCEKINLNDINLAYHGRHGHAIAFCAHAKGKATGKELPPSCLKESLNSST</sequence>
<evidence type="ECO:0000256" key="5">
    <source>
        <dbReference type="ARBA" id="ARBA00022801"/>
    </source>
</evidence>
<evidence type="ECO:0008006" key="13">
    <source>
        <dbReference type="Google" id="ProtNLM"/>
    </source>
</evidence>
<dbReference type="Proteomes" id="UP000826656">
    <property type="component" value="Unassembled WGS sequence"/>
</dbReference>
<keyword evidence="10" id="KW-0732">Signal</keyword>
<organism evidence="11 12">
    <name type="scientific">Solanum tuberosum</name>
    <name type="common">Potato</name>
    <dbReference type="NCBI Taxonomy" id="4113"/>
    <lineage>
        <taxon>Eukaryota</taxon>
        <taxon>Viridiplantae</taxon>
        <taxon>Streptophyta</taxon>
        <taxon>Embryophyta</taxon>
        <taxon>Tracheophyta</taxon>
        <taxon>Spermatophyta</taxon>
        <taxon>Magnoliopsida</taxon>
        <taxon>eudicotyledons</taxon>
        <taxon>Gunneridae</taxon>
        <taxon>Pentapetalae</taxon>
        <taxon>asterids</taxon>
        <taxon>lamiids</taxon>
        <taxon>Solanales</taxon>
        <taxon>Solanaceae</taxon>
        <taxon>Solanoideae</taxon>
        <taxon>Solaneae</taxon>
        <taxon>Solanum</taxon>
    </lineage>
</organism>